<accession>E9QHQ1</accession>
<evidence type="ECO:0000256" key="1">
    <source>
        <dbReference type="SAM" id="MobiDB-lite"/>
    </source>
</evidence>
<dbReference type="Ensembl" id="ENSDART00000136274.2">
    <property type="protein sequence ID" value="ENSDARP00000118913.1"/>
    <property type="gene ID" value="ENSDARG00000093216.3"/>
</dbReference>
<feature type="compositionally biased region" description="Polar residues" evidence="1">
    <location>
        <begin position="112"/>
        <end position="121"/>
    </location>
</feature>
<feature type="compositionally biased region" description="Polar residues" evidence="1">
    <location>
        <begin position="231"/>
        <end position="244"/>
    </location>
</feature>
<dbReference type="RefSeq" id="XP_005162653.1">
    <property type="nucleotide sequence ID" value="XM_005162596.2"/>
</dbReference>
<dbReference type="Proteomes" id="UP000000437">
    <property type="component" value="Chromosome 24"/>
</dbReference>
<dbReference type="HOGENOM" id="CLU_352997_0_0_1"/>
<keyword evidence="7" id="KW-1267">Proteomics identification</keyword>
<feature type="compositionally biased region" description="Basic residues" evidence="1">
    <location>
        <begin position="248"/>
        <end position="262"/>
    </location>
</feature>
<feature type="chain" id="PRO_5044730346" evidence="2">
    <location>
        <begin position="29"/>
        <end position="850"/>
    </location>
</feature>
<feature type="region of interest" description="Disordered" evidence="1">
    <location>
        <begin position="98"/>
        <end position="133"/>
    </location>
</feature>
<evidence type="ECO:0000256" key="2">
    <source>
        <dbReference type="SAM" id="SignalP"/>
    </source>
</evidence>
<feature type="region of interest" description="Disordered" evidence="1">
    <location>
        <begin position="390"/>
        <end position="411"/>
    </location>
</feature>
<evidence type="ECO:0000313" key="6">
    <source>
        <dbReference type="ZFIN" id="ZDB-GENE-091112-4"/>
    </source>
</evidence>
<sequence length="850" mass="90256">MVVLALVAMRATTMWILSYSLAVLLALGACDDDDGIATVYAYSPGSSGVNPVSNDPGQSKQEVKPSLSNFYGLTDVSGPVSKDTVKWGFDTTYNSQAGSSGTPMISEKPGSESHTSQQGFQVDSVGSGSLVPGSVGNAVSMGMSGYDTSQSTTVQGAEVISSSVLSPLQQSSSVSKPVQVVSSNPLQISSTSVVKPSSQQLVQTIFQSSNEQPASSGTMAQSNTLQLSLPSGQQISQTSFQSAVPSGKRPRKPLKGKPHHQTGSRPGHNVPISSKPSKASQPSLSILQYGSVPSSQAMAGYELVSQSGSQQSAQSSGQTVNQPGIIQTPSVIDISVVQPSSQLIQQAVDASVAQVSSQQLLQGSQSVSQSNNVDVVDGSYVFVAQPNGVTPLKHHKGKPHSGSKPSSNSPLQALTFTSVDQSSSQIPVQTIYQSGPQAVLQLPVQANYQSSPPSKWQTLVQGSYQSEAQPTSQQQGQANYQFGPWSVVQQPARMVYQSASQPTVPHLVEAIYQSASQQPAQASYQLVERLGVQQPAQVGSSLGHLQPGPFNYEYVVNQNGQTLFKPVQSHKIHQTGSKLYSCQELPKHGYKRRHHSPSSHSIPNLAQVIKPVILPSDPIPVDVNFPSPLTSTFRPADLPRHPSLQSVVLQSEQPGVLEVQPSGLSLAKPGPVSYTLVSLPTGHPSRPLQLPNSQPPTKLWQYLFLPIVKPNKLEYSIFEAQVLPSHVSSVPVQFVSQPQMLPASLSITQSSSSPAVPVQSSNQPQVVSSSETVFQPVLQTSSAVVPSISQTWSIPVVSNFESVLQSVKPELPIPVQLNYQTVTDQNAPGPAGSNRHSSWKLLKLLQQVKS</sequence>
<dbReference type="OrthoDB" id="10691520at2759"/>
<reference evidence="3 4" key="2">
    <citation type="journal article" date="2013" name="Nature">
        <title>The zebrafish reference genome sequence and its relationship to the human genome.</title>
        <authorList>
            <consortium name="Genome Reference Consortium Zebrafish"/>
            <person name="Howe K."/>
            <person name="Clark M.D."/>
            <person name="Torroja C.F."/>
            <person name="Torrance J."/>
            <person name="Berthelot C."/>
            <person name="Muffato M."/>
            <person name="Collins J.E."/>
            <person name="Humphray S."/>
            <person name="McLaren K."/>
            <person name="Matthews L."/>
            <person name="McLaren S."/>
            <person name="Sealy I."/>
            <person name="Caccamo M."/>
            <person name="Churcher C."/>
            <person name="Scott C."/>
            <person name="Barrett J.C."/>
            <person name="Koch R."/>
            <person name="Rauch G.J."/>
            <person name="White S."/>
            <person name="Chow W."/>
            <person name="Kilian B."/>
            <person name="Quintais L.T."/>
            <person name="Guerra-Assuncao J.A."/>
            <person name="Zhou Y."/>
            <person name="Gu Y."/>
            <person name="Yen J."/>
            <person name="Vogel J.H."/>
            <person name="Eyre T."/>
            <person name="Redmond S."/>
            <person name="Banerjee R."/>
            <person name="Chi J."/>
            <person name="Fu B."/>
            <person name="Langley E."/>
            <person name="Maguire S.F."/>
            <person name="Laird G.K."/>
            <person name="Lloyd D."/>
            <person name="Kenyon E."/>
            <person name="Donaldson S."/>
            <person name="Sehra H."/>
            <person name="Almeida-King J."/>
            <person name="Loveland J."/>
            <person name="Trevanion S."/>
            <person name="Jones M."/>
            <person name="Quail M."/>
            <person name="Willey D."/>
            <person name="Hunt A."/>
            <person name="Burton J."/>
            <person name="Sims S."/>
            <person name="McLay K."/>
            <person name="Plumb B."/>
            <person name="Davis J."/>
            <person name="Clee C."/>
            <person name="Oliver K."/>
            <person name="Clark R."/>
            <person name="Riddle C."/>
            <person name="Elliot D."/>
            <person name="Eliott D."/>
            <person name="Threadgold G."/>
            <person name="Harden G."/>
            <person name="Ware D."/>
            <person name="Begum S."/>
            <person name="Mortimore B."/>
            <person name="Mortimer B."/>
            <person name="Kerry G."/>
            <person name="Heath P."/>
            <person name="Phillimore B."/>
            <person name="Tracey A."/>
            <person name="Corby N."/>
            <person name="Dunn M."/>
            <person name="Johnson C."/>
            <person name="Wood J."/>
            <person name="Clark S."/>
            <person name="Pelan S."/>
            <person name="Griffiths G."/>
            <person name="Smith M."/>
            <person name="Glithero R."/>
            <person name="Howden P."/>
            <person name="Barker N."/>
            <person name="Lloyd C."/>
            <person name="Stevens C."/>
            <person name="Harley J."/>
            <person name="Holt K."/>
            <person name="Panagiotidis G."/>
            <person name="Lovell J."/>
            <person name="Beasley H."/>
            <person name="Henderson C."/>
            <person name="Gordon D."/>
            <person name="Auger K."/>
            <person name="Wright D."/>
            <person name="Collins J."/>
            <person name="Raisen C."/>
            <person name="Dyer L."/>
            <person name="Leung K."/>
            <person name="Robertson L."/>
            <person name="Ambridge K."/>
            <person name="Leongamornlert D."/>
            <person name="McGuire S."/>
            <person name="Gilderthorp R."/>
            <person name="Griffiths C."/>
            <person name="Manthravadi D."/>
            <person name="Nichol S."/>
            <person name="Barker G."/>
            <person name="Whitehead S."/>
            <person name="Kay M."/>
            <person name="Brown J."/>
            <person name="Murnane C."/>
            <person name="Gray E."/>
            <person name="Humphries M."/>
            <person name="Sycamore N."/>
            <person name="Barker D."/>
            <person name="Saunders D."/>
            <person name="Wallis J."/>
            <person name="Babbage A."/>
            <person name="Hammond S."/>
            <person name="Mashreghi-Mohammadi M."/>
            <person name="Barr L."/>
            <person name="Martin S."/>
            <person name="Wray P."/>
            <person name="Ellington A."/>
            <person name="Matthews N."/>
            <person name="Ellwood M."/>
            <person name="Woodmansey R."/>
            <person name="Clark G."/>
            <person name="Cooper J."/>
            <person name="Cooper J."/>
            <person name="Tromans A."/>
            <person name="Grafham D."/>
            <person name="Skuce C."/>
            <person name="Pandian R."/>
            <person name="Andrews R."/>
            <person name="Harrison E."/>
            <person name="Kimberley A."/>
            <person name="Garnett J."/>
            <person name="Fosker N."/>
            <person name="Hall R."/>
            <person name="Garner P."/>
            <person name="Kelly D."/>
            <person name="Bird C."/>
            <person name="Palmer S."/>
            <person name="Gehring I."/>
            <person name="Berger A."/>
            <person name="Dooley C.M."/>
            <person name="Ersan-Urun Z."/>
            <person name="Eser C."/>
            <person name="Geiger H."/>
            <person name="Geisler M."/>
            <person name="Karotki L."/>
            <person name="Kirn A."/>
            <person name="Konantz J."/>
            <person name="Konantz M."/>
            <person name="Oberlander M."/>
            <person name="Rudolph-Geiger S."/>
            <person name="Teucke M."/>
            <person name="Lanz C."/>
            <person name="Raddatz G."/>
            <person name="Osoegawa K."/>
            <person name="Zhu B."/>
            <person name="Rapp A."/>
            <person name="Widaa S."/>
            <person name="Langford C."/>
            <person name="Yang F."/>
            <person name="Schuster S.C."/>
            <person name="Carter N.P."/>
            <person name="Harrow J."/>
            <person name="Ning Z."/>
            <person name="Herrero J."/>
            <person name="Searle S.M."/>
            <person name="Enright A."/>
            <person name="Geisler R."/>
            <person name="Plasterk R.H."/>
            <person name="Lee C."/>
            <person name="Westerfield M."/>
            <person name="de Jong P.J."/>
            <person name="Zon L.I."/>
            <person name="Postlethwait J.H."/>
            <person name="Nusslein-Volhard C."/>
            <person name="Hubbard T.J."/>
            <person name="Roest Crollius H."/>
            <person name="Rogers J."/>
            <person name="Stemple D.L."/>
        </authorList>
    </citation>
    <scope>NUCLEOTIDE SEQUENCE [LARGE SCALE GENOMIC DNA]</scope>
    <source>
        <strain evidence="3">Tuebingen</strain>
    </source>
</reference>
<dbReference type="AGR" id="ZFIN:ZDB-GENE-091112-4"/>
<reference evidence="3" key="1">
    <citation type="submission" date="2011-07" db="UniProtKB">
        <authorList>
            <consortium name="Ensembl"/>
        </authorList>
    </citation>
    <scope>IDENTIFICATION</scope>
    <source>
        <strain evidence="3">Tuebingen</strain>
    </source>
</reference>
<feature type="compositionally biased region" description="Low complexity" evidence="1">
    <location>
        <begin position="122"/>
        <end position="133"/>
    </location>
</feature>
<evidence type="ECO:0000313" key="5">
    <source>
        <dbReference type="RefSeq" id="XP_005162653.1"/>
    </source>
</evidence>
<dbReference type="PaxDb" id="7955-ENSDARP00000118913"/>
<evidence type="ECO:0000313" key="4">
    <source>
        <dbReference type="Proteomes" id="UP000000437"/>
    </source>
</evidence>
<organism evidence="3">
    <name type="scientific">Danio rerio</name>
    <name type="common">Zebrafish</name>
    <name type="synonym">Brachydanio rerio</name>
    <dbReference type="NCBI Taxonomy" id="7955"/>
    <lineage>
        <taxon>Eukaryota</taxon>
        <taxon>Metazoa</taxon>
        <taxon>Chordata</taxon>
        <taxon>Craniata</taxon>
        <taxon>Vertebrata</taxon>
        <taxon>Euteleostomi</taxon>
        <taxon>Actinopterygii</taxon>
        <taxon>Neopterygii</taxon>
        <taxon>Teleostei</taxon>
        <taxon>Ostariophysi</taxon>
        <taxon>Cypriniformes</taxon>
        <taxon>Danionidae</taxon>
        <taxon>Danioninae</taxon>
        <taxon>Danio</taxon>
    </lineage>
</organism>
<feature type="region of interest" description="Disordered" evidence="1">
    <location>
        <begin position="453"/>
        <end position="477"/>
    </location>
</feature>
<dbReference type="EMBL" id="BX571823">
    <property type="status" value="NOT_ANNOTATED_CDS"/>
    <property type="molecule type" value="Genomic_DNA"/>
</dbReference>
<dbReference type="GeneID" id="100537564"/>
<dbReference type="PhylomeDB" id="E9QHQ1"/>
<evidence type="ECO:0000313" key="3">
    <source>
        <dbReference type="Ensembl" id="ENSDARP00000118913"/>
    </source>
</evidence>
<dbReference type="AlphaFoldDB" id="E9QHQ1"/>
<feature type="compositionally biased region" description="Polar residues" evidence="1">
    <location>
        <begin position="271"/>
        <end position="283"/>
    </location>
</feature>
<dbReference type="ZFIN" id="ZDB-GENE-091112-4">
    <property type="gene designation" value="si:ch211-146l10.7"/>
</dbReference>
<gene>
    <name evidence="3 5 6" type="primary">si:ch211-146l10.7</name>
</gene>
<feature type="region of interest" description="Disordered" evidence="1">
    <location>
        <begin position="231"/>
        <end position="283"/>
    </location>
</feature>
<evidence type="ECO:0007829" key="7">
    <source>
        <dbReference type="PeptideAtlas" id="E9QHQ1"/>
    </source>
</evidence>
<keyword evidence="4" id="KW-1185">Reference proteome</keyword>
<feature type="signal peptide" evidence="2">
    <location>
        <begin position="1"/>
        <end position="28"/>
    </location>
</feature>
<dbReference type="GeneTree" id="ENSGT01070000253959"/>
<feature type="compositionally biased region" description="Basic residues" evidence="1">
    <location>
        <begin position="392"/>
        <end position="401"/>
    </location>
</feature>
<accession>A0A8M2B9G4</accession>
<dbReference type="Bgee" id="ENSDARG00000093216">
    <property type="expression patterns" value="Expressed in bone element and 20 other cell types or tissues"/>
</dbReference>
<dbReference type="KEGG" id="dre:100537564"/>
<reference evidence="5" key="3">
    <citation type="submission" date="2025-04" db="UniProtKB">
        <authorList>
            <consortium name="RefSeq"/>
        </authorList>
    </citation>
    <scope>IDENTIFICATION</scope>
    <source>
        <strain evidence="5">Tuebingen</strain>
    </source>
</reference>
<keyword evidence="2" id="KW-0732">Signal</keyword>
<protein>
    <submittedName>
        <fullName evidence="3 5">Si:ch211-146l10.7</fullName>
    </submittedName>
</protein>
<proteinExistence type="evidence at protein level"/>
<name>E9QHQ1_DANRE</name>